<feature type="domain" description="ABC transmembrane type-1" evidence="9">
    <location>
        <begin position="76"/>
        <end position="282"/>
    </location>
</feature>
<evidence type="ECO:0000256" key="4">
    <source>
        <dbReference type="ARBA" id="ARBA00022475"/>
    </source>
</evidence>
<dbReference type="GO" id="GO:0005886">
    <property type="term" value="C:plasma membrane"/>
    <property type="evidence" value="ECO:0007669"/>
    <property type="project" value="UniProtKB-SubCell"/>
</dbReference>
<keyword evidence="5 8" id="KW-0812">Transmembrane</keyword>
<evidence type="ECO:0000256" key="6">
    <source>
        <dbReference type="ARBA" id="ARBA00022989"/>
    </source>
</evidence>
<dbReference type="AlphaFoldDB" id="A0A3M6QK81"/>
<comment type="subcellular location">
    <subcellularLocation>
        <location evidence="1 8">Cell membrane</location>
        <topology evidence="1 8">Multi-pass membrane protein</topology>
    </subcellularLocation>
</comment>
<feature type="transmembrane region" description="Helical" evidence="8">
    <location>
        <begin position="214"/>
        <end position="239"/>
    </location>
</feature>
<dbReference type="Gene3D" id="1.10.3720.10">
    <property type="entry name" value="MetI-like"/>
    <property type="match status" value="1"/>
</dbReference>
<dbReference type="InterPro" id="IPR000515">
    <property type="entry name" value="MetI-like"/>
</dbReference>
<evidence type="ECO:0000313" key="10">
    <source>
        <dbReference type="EMBL" id="RMX03506.1"/>
    </source>
</evidence>
<sequence>MSDTFRPARRLAWLPWAPWALSAPGLLVFVTMLLTPLILTGMLSFHVFDGMEGIKDVYTLANYWEIFSDGYYLEIFARTAIMAGSVTLLCILLGVPETIILSRMQGRWRGIFLLVILAPLLISVVVRTLGWSILMGSNGLINGALQALGLADRPVRLVFTMTGVVIAMVHVMVPFMVLSVWASIQKLDPQVESAGLSLGASGATVLRRVILPQLLPGILSGSIIVFALSASAFATPAMLGGRRLKVVATAAYDEFLSTLNWPLGAAIALVLLVANVIIIVGCNRWVEKRFKPVFEG</sequence>
<dbReference type="Proteomes" id="UP000278006">
    <property type="component" value="Unassembled WGS sequence"/>
</dbReference>
<feature type="transmembrane region" description="Helical" evidence="8">
    <location>
        <begin position="75"/>
        <end position="99"/>
    </location>
</feature>
<keyword evidence="6 8" id="KW-1133">Transmembrane helix</keyword>
<feature type="transmembrane region" description="Helical" evidence="8">
    <location>
        <begin position="12"/>
        <end position="39"/>
    </location>
</feature>
<evidence type="ECO:0000259" key="9">
    <source>
        <dbReference type="PROSITE" id="PS50928"/>
    </source>
</evidence>
<protein>
    <submittedName>
        <fullName evidence="10">ABC transporter permease</fullName>
    </submittedName>
</protein>
<feature type="transmembrane region" description="Helical" evidence="8">
    <location>
        <begin position="154"/>
        <end position="178"/>
    </location>
</feature>
<gene>
    <name evidence="10" type="ORF">D8I35_16655</name>
</gene>
<keyword evidence="11" id="KW-1185">Reference proteome</keyword>
<dbReference type="GO" id="GO:0055085">
    <property type="term" value="P:transmembrane transport"/>
    <property type="evidence" value="ECO:0007669"/>
    <property type="project" value="InterPro"/>
</dbReference>
<evidence type="ECO:0000313" key="11">
    <source>
        <dbReference type="Proteomes" id="UP000278006"/>
    </source>
</evidence>
<dbReference type="PANTHER" id="PTHR42929:SF5">
    <property type="entry name" value="ABC TRANSPORTER PERMEASE PROTEIN"/>
    <property type="match status" value="1"/>
</dbReference>
<evidence type="ECO:0000256" key="8">
    <source>
        <dbReference type="RuleBase" id="RU363032"/>
    </source>
</evidence>
<comment type="similarity">
    <text evidence="2">Belongs to the binding-protein-dependent transport system permease family. CysTW subfamily.</text>
</comment>
<evidence type="ECO:0000256" key="3">
    <source>
        <dbReference type="ARBA" id="ARBA00022448"/>
    </source>
</evidence>
<organism evidence="10 11">
    <name type="scientific">Corticibacter populi</name>
    <dbReference type="NCBI Taxonomy" id="1550736"/>
    <lineage>
        <taxon>Bacteria</taxon>
        <taxon>Pseudomonadati</taxon>
        <taxon>Pseudomonadota</taxon>
        <taxon>Betaproteobacteria</taxon>
        <taxon>Burkholderiales</taxon>
        <taxon>Comamonadaceae</taxon>
        <taxon>Corticibacter</taxon>
    </lineage>
</organism>
<keyword evidence="3 8" id="KW-0813">Transport</keyword>
<evidence type="ECO:0000256" key="7">
    <source>
        <dbReference type="ARBA" id="ARBA00023136"/>
    </source>
</evidence>
<dbReference type="PROSITE" id="PS50928">
    <property type="entry name" value="ABC_TM1"/>
    <property type="match status" value="1"/>
</dbReference>
<keyword evidence="4" id="KW-1003">Cell membrane</keyword>
<dbReference type="InterPro" id="IPR035906">
    <property type="entry name" value="MetI-like_sf"/>
</dbReference>
<evidence type="ECO:0000256" key="5">
    <source>
        <dbReference type="ARBA" id="ARBA00022692"/>
    </source>
</evidence>
<evidence type="ECO:0000256" key="1">
    <source>
        <dbReference type="ARBA" id="ARBA00004651"/>
    </source>
</evidence>
<feature type="transmembrane region" description="Helical" evidence="8">
    <location>
        <begin position="259"/>
        <end position="282"/>
    </location>
</feature>
<dbReference type="SUPFAM" id="SSF161098">
    <property type="entry name" value="MetI-like"/>
    <property type="match status" value="1"/>
</dbReference>
<accession>A0A3M6QK81</accession>
<evidence type="ECO:0000256" key="2">
    <source>
        <dbReference type="ARBA" id="ARBA00007069"/>
    </source>
</evidence>
<feature type="transmembrane region" description="Helical" evidence="8">
    <location>
        <begin position="111"/>
        <end position="134"/>
    </location>
</feature>
<dbReference type="CDD" id="cd06261">
    <property type="entry name" value="TM_PBP2"/>
    <property type="match status" value="1"/>
</dbReference>
<proteinExistence type="inferred from homology"/>
<dbReference type="Pfam" id="PF00528">
    <property type="entry name" value="BPD_transp_1"/>
    <property type="match status" value="1"/>
</dbReference>
<keyword evidence="7 8" id="KW-0472">Membrane</keyword>
<comment type="caution">
    <text evidence="10">The sequence shown here is derived from an EMBL/GenBank/DDBJ whole genome shotgun (WGS) entry which is preliminary data.</text>
</comment>
<dbReference type="RefSeq" id="WP_122231449.1">
    <property type="nucleotide sequence ID" value="NZ_RDQO01000006.1"/>
</dbReference>
<dbReference type="OrthoDB" id="8578268at2"/>
<dbReference type="EMBL" id="RDQO01000006">
    <property type="protein sequence ID" value="RMX03506.1"/>
    <property type="molecule type" value="Genomic_DNA"/>
</dbReference>
<reference evidence="10 11" key="1">
    <citation type="submission" date="2018-10" db="EMBL/GenBank/DDBJ databases">
        <title>Draft genome of Cortibacter populi DSM10536.</title>
        <authorList>
            <person name="Bernier A.-M."/>
            <person name="Bernard K."/>
        </authorList>
    </citation>
    <scope>NUCLEOTIDE SEQUENCE [LARGE SCALE GENOMIC DNA]</scope>
    <source>
        <strain evidence="10 11">DSM 105136</strain>
    </source>
</reference>
<dbReference type="PANTHER" id="PTHR42929">
    <property type="entry name" value="INNER MEMBRANE ABC TRANSPORTER PERMEASE PROTEIN YDCU-RELATED-RELATED"/>
    <property type="match status" value="1"/>
</dbReference>
<name>A0A3M6QK81_9BURK</name>